<dbReference type="EMBL" id="LN853545">
    <property type="protein sequence ID" value="CRY96153.1"/>
    <property type="molecule type" value="Genomic_DNA"/>
</dbReference>
<reference evidence="1" key="2">
    <citation type="submission" date="2015-07" db="EMBL/GenBank/DDBJ databases">
        <title>Plasmids, circular viruses and viroids from rat gut.</title>
        <authorList>
            <person name="Jorgensen T.J."/>
            <person name="Hansen M.A."/>
            <person name="Xu Z."/>
            <person name="Tabak M.A."/>
            <person name="Sorensen S.J."/>
            <person name="Hansen L.H."/>
        </authorList>
    </citation>
    <scope>NUCLEOTIDE SEQUENCE</scope>
    <source>
        <strain evidence="1">RGFK0948</strain>
    </source>
</reference>
<dbReference type="AlphaFoldDB" id="A0A0H5Q2N4"/>
<accession>A0A0H5Q2N4</accession>
<proteinExistence type="predicted"/>
<sequence length="70" mass="7834">MNPVSITVTINTYQHEGYYNVRLVSWGDVGGKYGSQCAFSMRREGTVDIKDPEEFLSLILSSVSSLVYHS</sequence>
<reference evidence="1" key="1">
    <citation type="submission" date="2015-06" db="EMBL/GenBank/DDBJ databases">
        <authorList>
            <person name="Joergensen T."/>
        </authorList>
    </citation>
    <scope>NUCLEOTIDE SEQUENCE</scope>
    <source>
        <strain evidence="1">RGFK0948</strain>
    </source>
</reference>
<name>A0A0H5Q2N4_9ZZZZ</name>
<organism evidence="1">
    <name type="scientific">uncultured prokaryote</name>
    <dbReference type="NCBI Taxonomy" id="198431"/>
    <lineage>
        <taxon>unclassified sequences</taxon>
        <taxon>environmental samples</taxon>
    </lineage>
</organism>
<protein>
    <submittedName>
        <fullName evidence="1">Uncharacterized protein</fullName>
    </submittedName>
</protein>
<evidence type="ECO:0000313" key="1">
    <source>
        <dbReference type="EMBL" id="CRY96153.1"/>
    </source>
</evidence>